<proteinExistence type="predicted"/>
<organism evidence="5 6">
    <name type="scientific">Halobellus litoreus</name>
    <dbReference type="NCBI Taxonomy" id="755310"/>
    <lineage>
        <taxon>Archaea</taxon>
        <taxon>Methanobacteriati</taxon>
        <taxon>Methanobacteriota</taxon>
        <taxon>Stenosarchaea group</taxon>
        <taxon>Halobacteria</taxon>
        <taxon>Halobacteriales</taxon>
        <taxon>Haloferacaceae</taxon>
        <taxon>Halobellus</taxon>
    </lineage>
</organism>
<dbReference type="AlphaFoldDB" id="A0ABD6DUP4"/>
<evidence type="ECO:0000256" key="1">
    <source>
        <dbReference type="SAM" id="MobiDB-lite"/>
    </source>
</evidence>
<dbReference type="InterPro" id="IPR058809">
    <property type="entry name" value="DUF8073_M"/>
</dbReference>
<sequence>MQPHSSFDALSRVIERLGTDGRTVRRVEAAASADERDSGSLRATVDVVIPFCEAVSSGAASSLEATAASVDDGELNLTVQLPVFPDASTDAAEALPDGTRVSANSTDARFEGGHVLVSLDVVIEADSSSDTRSAGRSAAADADTPEPGPTASAVTDGAGMPSGALDASAGTDDAERPESEMPSAFGETATESAVDDTETDTSTAATADSVDDSDDASSLAAARDDSVPPYEDTPYLRRLYESCDTFEEMSQRIEMDVSDETVRRYMIEAGVHSPTSYETGAAAAESVDSEEPADRSPSAESDISAGPSTADGGDERVEDDARADPLPDDQLVADGIGFPDRLTLHDVVDAVVDARTVHEVGRELGLEHDRTRQLLRQLNVLDLVLRRVSDDPKRETSVEDVAARIRQCAPDGT</sequence>
<dbReference type="EMBL" id="JBHUDP010000003">
    <property type="protein sequence ID" value="MFD1686013.1"/>
    <property type="molecule type" value="Genomic_DNA"/>
</dbReference>
<dbReference type="RefSeq" id="WP_256308639.1">
    <property type="nucleotide sequence ID" value="NZ_JANHAW010000003.1"/>
</dbReference>
<evidence type="ECO:0000259" key="4">
    <source>
        <dbReference type="Pfam" id="PF26272"/>
    </source>
</evidence>
<comment type="caution">
    <text evidence="5">The sequence shown here is derived from an EMBL/GenBank/DDBJ whole genome shotgun (WGS) entry which is preliminary data.</text>
</comment>
<gene>
    <name evidence="5" type="ORF">ACFSAS_10360</name>
</gene>
<dbReference type="InterPro" id="IPR058811">
    <property type="entry name" value="DUF8073_N"/>
</dbReference>
<dbReference type="Pfam" id="PF26270">
    <property type="entry name" value="DUF8073_C"/>
    <property type="match status" value="1"/>
</dbReference>
<feature type="domain" description="DUF8073" evidence="2">
    <location>
        <begin position="345"/>
        <end position="409"/>
    </location>
</feature>
<evidence type="ECO:0000259" key="2">
    <source>
        <dbReference type="Pfam" id="PF26270"/>
    </source>
</evidence>
<feature type="compositionally biased region" description="Low complexity" evidence="1">
    <location>
        <begin position="126"/>
        <end position="142"/>
    </location>
</feature>
<evidence type="ECO:0000313" key="6">
    <source>
        <dbReference type="Proteomes" id="UP001597092"/>
    </source>
</evidence>
<name>A0ABD6DUP4_9EURY</name>
<dbReference type="Pfam" id="PF26272">
    <property type="entry name" value="DUF8073_N"/>
    <property type="match status" value="1"/>
</dbReference>
<dbReference type="InterPro" id="IPR058810">
    <property type="entry name" value="DUF8073_C"/>
</dbReference>
<dbReference type="Pfam" id="PF26271">
    <property type="entry name" value="DUF8073_M"/>
    <property type="match status" value="1"/>
</dbReference>
<accession>A0ABD6DUP4</accession>
<protein>
    <submittedName>
        <fullName evidence="5">Uncharacterized protein</fullName>
    </submittedName>
</protein>
<evidence type="ECO:0000313" key="5">
    <source>
        <dbReference type="EMBL" id="MFD1686013.1"/>
    </source>
</evidence>
<feature type="region of interest" description="Disordered" evidence="1">
    <location>
        <begin position="126"/>
        <end position="233"/>
    </location>
</feature>
<reference evidence="5 6" key="1">
    <citation type="journal article" date="2019" name="Int. J. Syst. Evol. Microbiol.">
        <title>The Global Catalogue of Microorganisms (GCM) 10K type strain sequencing project: providing services to taxonomists for standard genome sequencing and annotation.</title>
        <authorList>
            <consortium name="The Broad Institute Genomics Platform"/>
            <consortium name="The Broad Institute Genome Sequencing Center for Infectious Disease"/>
            <person name="Wu L."/>
            <person name="Ma J."/>
        </authorList>
    </citation>
    <scope>NUCLEOTIDE SEQUENCE [LARGE SCALE GENOMIC DNA]</scope>
    <source>
        <strain evidence="5 6">CGMCC 1.10387</strain>
    </source>
</reference>
<feature type="compositionally biased region" description="Basic and acidic residues" evidence="1">
    <location>
        <begin position="313"/>
        <end position="325"/>
    </location>
</feature>
<feature type="domain" description="DUF8073" evidence="3">
    <location>
        <begin position="230"/>
        <end position="270"/>
    </location>
</feature>
<keyword evidence="6" id="KW-1185">Reference proteome</keyword>
<evidence type="ECO:0000259" key="3">
    <source>
        <dbReference type="Pfam" id="PF26271"/>
    </source>
</evidence>
<dbReference type="Proteomes" id="UP001597092">
    <property type="component" value="Unassembled WGS sequence"/>
</dbReference>
<feature type="region of interest" description="Disordered" evidence="1">
    <location>
        <begin position="276"/>
        <end position="329"/>
    </location>
</feature>
<feature type="domain" description="DUF8073" evidence="4">
    <location>
        <begin position="4"/>
        <end position="123"/>
    </location>
</feature>